<sequence>MLNEAKSVSCSCGMESSDENLFKKLDEILEEYKYKDGGLIPVLQIAQGLFGFLPEDVLRHIAKKMDKPYSEVAGVVGFYSFFSTQPRGDNVIRVCLGTACYVRGGKQVLDSIKKELSIDVGETTEDKAFSLEVARCFGACGLAPAIMINDDVHQRVKPARIKQILAPYYETQMEEA</sequence>
<comment type="cofactor">
    <cofactor evidence="7">
        <name>[2Fe-2S] cluster</name>
        <dbReference type="ChEBI" id="CHEBI:190135"/>
    </cofactor>
    <text evidence="7">Binds 1 [2Fe-2S] cluster.</text>
</comment>
<evidence type="ECO:0000313" key="9">
    <source>
        <dbReference type="Proteomes" id="UP000366872"/>
    </source>
</evidence>
<proteinExistence type="inferred from homology"/>
<evidence type="ECO:0000313" key="8">
    <source>
        <dbReference type="EMBL" id="VGO16962.1"/>
    </source>
</evidence>
<dbReference type="EMBL" id="CAAHFG010000004">
    <property type="protein sequence ID" value="VGO16962.1"/>
    <property type="molecule type" value="Genomic_DNA"/>
</dbReference>
<name>A0A6C2UA30_PONDE</name>
<organism evidence="8 9">
    <name type="scientific">Pontiella desulfatans</name>
    <dbReference type="NCBI Taxonomy" id="2750659"/>
    <lineage>
        <taxon>Bacteria</taxon>
        <taxon>Pseudomonadati</taxon>
        <taxon>Kiritimatiellota</taxon>
        <taxon>Kiritimatiellia</taxon>
        <taxon>Kiritimatiellales</taxon>
        <taxon>Pontiellaceae</taxon>
        <taxon>Pontiella</taxon>
    </lineage>
</organism>
<dbReference type="PANTHER" id="PTHR43342">
    <property type="entry name" value="NADH-QUINONE OXIDOREDUCTASE, E SUBUNIT"/>
    <property type="match status" value="1"/>
</dbReference>
<feature type="binding site" evidence="7">
    <location>
        <position position="140"/>
    </location>
    <ligand>
        <name>[2Fe-2S] cluster</name>
        <dbReference type="ChEBI" id="CHEBI:190135"/>
    </ligand>
</feature>
<comment type="cofactor">
    <cofactor evidence="6">
        <name>[2Fe-2S] cluster</name>
        <dbReference type="ChEBI" id="CHEBI:190135"/>
    </cofactor>
</comment>
<evidence type="ECO:0000256" key="4">
    <source>
        <dbReference type="ARBA" id="ARBA00023004"/>
    </source>
</evidence>
<keyword evidence="4 7" id="KW-0408">Iron</keyword>
<protein>
    <submittedName>
        <fullName evidence="8">NADP-reducing hydrogenase subunit HndA</fullName>
    </submittedName>
</protein>
<feature type="binding site" evidence="7">
    <location>
        <position position="136"/>
    </location>
    <ligand>
        <name>[2Fe-2S] cluster</name>
        <dbReference type="ChEBI" id="CHEBI:190135"/>
    </ligand>
</feature>
<evidence type="ECO:0000256" key="6">
    <source>
        <dbReference type="ARBA" id="ARBA00034078"/>
    </source>
</evidence>
<dbReference type="SUPFAM" id="SSF52833">
    <property type="entry name" value="Thioredoxin-like"/>
    <property type="match status" value="1"/>
</dbReference>
<comment type="similarity">
    <text evidence="1">Belongs to the complex I 24 kDa subunit family.</text>
</comment>
<dbReference type="InterPro" id="IPR028431">
    <property type="entry name" value="NADP_DH_HndA-like"/>
</dbReference>
<evidence type="ECO:0000256" key="1">
    <source>
        <dbReference type="ARBA" id="ARBA00010643"/>
    </source>
</evidence>
<dbReference type="Proteomes" id="UP000366872">
    <property type="component" value="Unassembled WGS sequence"/>
</dbReference>
<evidence type="ECO:0000256" key="3">
    <source>
        <dbReference type="ARBA" id="ARBA00022723"/>
    </source>
</evidence>
<reference evidence="8 9" key="1">
    <citation type="submission" date="2019-04" db="EMBL/GenBank/DDBJ databases">
        <authorList>
            <person name="Van Vliet M D."/>
        </authorList>
    </citation>
    <scope>NUCLEOTIDE SEQUENCE [LARGE SCALE GENOMIC DNA]</scope>
    <source>
        <strain evidence="8 9">F1</strain>
    </source>
</reference>
<dbReference type="Gene3D" id="1.10.10.1590">
    <property type="entry name" value="NADH-quinone oxidoreductase subunit E"/>
    <property type="match status" value="1"/>
</dbReference>
<dbReference type="Gene3D" id="3.40.30.10">
    <property type="entry name" value="Glutaredoxin"/>
    <property type="match status" value="1"/>
</dbReference>
<feature type="binding site" evidence="7">
    <location>
        <position position="100"/>
    </location>
    <ligand>
        <name>[2Fe-2S] cluster</name>
        <dbReference type="ChEBI" id="CHEBI:190135"/>
    </ligand>
</feature>
<dbReference type="Pfam" id="PF01257">
    <property type="entry name" value="2Fe-2S_thioredx"/>
    <property type="match status" value="1"/>
</dbReference>
<dbReference type="InterPro" id="IPR042128">
    <property type="entry name" value="NuoE_dom"/>
</dbReference>
<keyword evidence="9" id="KW-1185">Reference proteome</keyword>
<keyword evidence="5 7" id="KW-0411">Iron-sulfur</keyword>
<dbReference type="GO" id="GO:0016491">
    <property type="term" value="F:oxidoreductase activity"/>
    <property type="evidence" value="ECO:0007669"/>
    <property type="project" value="InterPro"/>
</dbReference>
<accession>A0A6C2UA30</accession>
<keyword evidence="3 7" id="KW-0479">Metal-binding</keyword>
<keyword evidence="2 7" id="KW-0001">2Fe-2S</keyword>
<dbReference type="InterPro" id="IPR002023">
    <property type="entry name" value="NuoE-like"/>
</dbReference>
<dbReference type="InterPro" id="IPR036249">
    <property type="entry name" value="Thioredoxin-like_sf"/>
</dbReference>
<dbReference type="InterPro" id="IPR041921">
    <property type="entry name" value="NuoE_N"/>
</dbReference>
<dbReference type="AlphaFoldDB" id="A0A6C2UA30"/>
<dbReference type="RefSeq" id="WP_168442636.1">
    <property type="nucleotide sequence ID" value="NZ_CAAHFG010000004.1"/>
</dbReference>
<dbReference type="CDD" id="cd03064">
    <property type="entry name" value="TRX_Fd_NuoE"/>
    <property type="match status" value="1"/>
</dbReference>
<dbReference type="GO" id="GO:0051537">
    <property type="term" value="F:2 iron, 2 sulfur cluster binding"/>
    <property type="evidence" value="ECO:0007669"/>
    <property type="project" value="UniProtKB-KW"/>
</dbReference>
<dbReference type="GO" id="GO:0046872">
    <property type="term" value="F:metal ion binding"/>
    <property type="evidence" value="ECO:0007669"/>
    <property type="project" value="UniProtKB-KW"/>
</dbReference>
<dbReference type="PIRSF" id="PIRSF000216">
    <property type="entry name" value="NADH_DH_24kDa"/>
    <property type="match status" value="1"/>
</dbReference>
<dbReference type="PANTHER" id="PTHR43342:SF2">
    <property type="entry name" value="POTENTIAL NAD-REDUCING HYDROGENASE SUBUNIT"/>
    <property type="match status" value="1"/>
</dbReference>
<evidence type="ECO:0000256" key="5">
    <source>
        <dbReference type="ARBA" id="ARBA00023014"/>
    </source>
</evidence>
<feature type="binding site" evidence="7">
    <location>
        <position position="95"/>
    </location>
    <ligand>
        <name>[2Fe-2S] cluster</name>
        <dbReference type="ChEBI" id="CHEBI:190135"/>
    </ligand>
</feature>
<gene>
    <name evidence="8" type="primary">hndA_2</name>
    <name evidence="8" type="ORF">PDESU_05555</name>
</gene>
<evidence type="ECO:0000256" key="7">
    <source>
        <dbReference type="PIRSR" id="PIRSR000216-1"/>
    </source>
</evidence>
<evidence type="ECO:0000256" key="2">
    <source>
        <dbReference type="ARBA" id="ARBA00022714"/>
    </source>
</evidence>